<feature type="domain" description="Heterokaryon incompatibility" evidence="1">
    <location>
        <begin position="2"/>
        <end position="163"/>
    </location>
</feature>
<dbReference type="Pfam" id="PF26639">
    <property type="entry name" value="Het-6_barrel"/>
    <property type="match status" value="1"/>
</dbReference>
<dbReference type="AlphaFoldDB" id="A0A2J6RRA9"/>
<dbReference type="PANTHER" id="PTHR24148:SF64">
    <property type="entry name" value="HETEROKARYON INCOMPATIBILITY DOMAIN-CONTAINING PROTEIN"/>
    <property type="match status" value="1"/>
</dbReference>
<dbReference type="InterPro" id="IPR010730">
    <property type="entry name" value="HET"/>
</dbReference>
<dbReference type="PANTHER" id="PTHR24148">
    <property type="entry name" value="ANKYRIN REPEAT DOMAIN-CONTAINING PROTEIN 39 HOMOLOG-RELATED"/>
    <property type="match status" value="1"/>
</dbReference>
<dbReference type="OrthoDB" id="2157530at2759"/>
<gene>
    <name evidence="2" type="ORF">L207DRAFT_382946</name>
</gene>
<dbReference type="InterPro" id="IPR052895">
    <property type="entry name" value="HetReg/Transcr_Mod"/>
</dbReference>
<sequence>PYLALSYVWGDPALGKLIVCNEKRMLITKSLYRSLGTLSSCLDTKATNLWKQGQAIYLWADGICINQLDVEEKTWQVKLMGEIYRRAEGVVAHLGAPSVGDPRDALLSVIEWTKQFNDMVPIPEPKQGEDHYCPDWKSSPFSDRVAREFWSSVWFTRSWITQEFLLARDLVFLFGFGLNTAAWPWRLAVIAGVITCDQGWSGKRSNAADGKQYTNHLLLFRSLKEINLPRNPNALDEYLWLEYSKCVGPGIGDTVPFMGTVLAVMAGNKLTVTKTGWFSVVPEDARFDDIIVNFKGGNTPFIVRADGNGQFCLIGACYIHGIMDGELFDEKA</sequence>
<feature type="non-terminal residue" evidence="2">
    <location>
        <position position="1"/>
    </location>
</feature>
<feature type="non-terminal residue" evidence="2">
    <location>
        <position position="332"/>
    </location>
</feature>
<name>A0A2J6RRA9_HYAVF</name>
<dbReference type="Pfam" id="PF06985">
    <property type="entry name" value="HET"/>
    <property type="match status" value="1"/>
</dbReference>
<evidence type="ECO:0000259" key="1">
    <source>
        <dbReference type="Pfam" id="PF06985"/>
    </source>
</evidence>
<reference evidence="2 3" key="1">
    <citation type="submission" date="2016-04" db="EMBL/GenBank/DDBJ databases">
        <title>A degradative enzymes factory behind the ericoid mycorrhizal symbiosis.</title>
        <authorList>
            <consortium name="DOE Joint Genome Institute"/>
            <person name="Martino E."/>
            <person name="Morin E."/>
            <person name="Grelet G."/>
            <person name="Kuo A."/>
            <person name="Kohler A."/>
            <person name="Daghino S."/>
            <person name="Barry K."/>
            <person name="Choi C."/>
            <person name="Cichocki N."/>
            <person name="Clum A."/>
            <person name="Copeland A."/>
            <person name="Hainaut M."/>
            <person name="Haridas S."/>
            <person name="Labutti K."/>
            <person name="Lindquist E."/>
            <person name="Lipzen A."/>
            <person name="Khouja H.-R."/>
            <person name="Murat C."/>
            <person name="Ohm R."/>
            <person name="Olson A."/>
            <person name="Spatafora J."/>
            <person name="Veneault-Fourrey C."/>
            <person name="Henrissat B."/>
            <person name="Grigoriev I."/>
            <person name="Martin F."/>
            <person name="Perotto S."/>
        </authorList>
    </citation>
    <scope>NUCLEOTIDE SEQUENCE [LARGE SCALE GENOMIC DNA]</scope>
    <source>
        <strain evidence="2 3">F</strain>
    </source>
</reference>
<keyword evidence="3" id="KW-1185">Reference proteome</keyword>
<protein>
    <recommendedName>
        <fullName evidence="1">Heterokaryon incompatibility domain-containing protein</fullName>
    </recommendedName>
</protein>
<organism evidence="2 3">
    <name type="scientific">Hyaloscypha variabilis (strain UAMH 11265 / GT02V1 / F)</name>
    <name type="common">Meliniomyces variabilis</name>
    <dbReference type="NCBI Taxonomy" id="1149755"/>
    <lineage>
        <taxon>Eukaryota</taxon>
        <taxon>Fungi</taxon>
        <taxon>Dikarya</taxon>
        <taxon>Ascomycota</taxon>
        <taxon>Pezizomycotina</taxon>
        <taxon>Leotiomycetes</taxon>
        <taxon>Helotiales</taxon>
        <taxon>Hyaloscyphaceae</taxon>
        <taxon>Hyaloscypha</taxon>
        <taxon>Hyaloscypha variabilis</taxon>
    </lineage>
</organism>
<dbReference type="Proteomes" id="UP000235786">
    <property type="component" value="Unassembled WGS sequence"/>
</dbReference>
<proteinExistence type="predicted"/>
<accession>A0A2J6RRA9</accession>
<evidence type="ECO:0000313" key="3">
    <source>
        <dbReference type="Proteomes" id="UP000235786"/>
    </source>
</evidence>
<dbReference type="EMBL" id="KZ613945">
    <property type="protein sequence ID" value="PMD41020.1"/>
    <property type="molecule type" value="Genomic_DNA"/>
</dbReference>
<dbReference type="STRING" id="1149755.A0A2J6RRA9"/>
<evidence type="ECO:0000313" key="2">
    <source>
        <dbReference type="EMBL" id="PMD41020.1"/>
    </source>
</evidence>